<accession>A0A369JG41</accession>
<name>A0A369JG41_HYPMA</name>
<evidence type="ECO:0000256" key="2">
    <source>
        <dbReference type="SAM" id="SignalP"/>
    </source>
</evidence>
<dbReference type="InterPro" id="IPR012338">
    <property type="entry name" value="Beta-lactam/transpept-like"/>
</dbReference>
<comment type="similarity">
    <text evidence="1">Belongs to the peptidase S12 family.</text>
</comment>
<dbReference type="EMBL" id="LUEZ02000090">
    <property type="protein sequence ID" value="RDB18673.1"/>
    <property type="molecule type" value="Genomic_DNA"/>
</dbReference>
<gene>
    <name evidence="4" type="primary">GIGA6_6</name>
    <name evidence="4" type="ORF">Hypma_014770</name>
</gene>
<sequence>MQLLRSLLRLVPSYLLFTSVAALPQRPSVYAQAAPLLDEETDAFINKVIADWKSPGGIAVAFVKQNEQGEWVNVEAKGYGIATANGTKVTENTTFNIGSNSKLFNVLAASLLIANETLTPPLSWNTKVKDVIPMFNLTDPVATKEATLLDLMSHRTGYPLHDFAYRYSDDIPTVIYKMQFLRQSAEFRDIWQYNNNMYTTLSYLPQKLLHKPYARYVKENIFDKLGMNSTTYSYQLANSNGQRADGMAREGLDVYQDPFAGRPRAVQYWTATTGGEDGSVLAGAGGVITSAVDMTTWLQTLLLDGRNPVTNETVIPPGALRKITSSLIVQTTRPEFPEVSLIAYGAAQLQITYRGHSPRGTVILEHGGFIRGFNSQISRLPYDGLGVAVLTNDNEHGKVQTEIVKNYILDKALGLEPIDWSSRYQKLRSIPPARATPRPSNATAPSIDFPQLAGTYNNEGYGKIELCLVSPVVAAASSSCQAIQSNISTILPGVVREGIPTLVGAVDSPWYSHIRVEHFNADLFNVSLLISTPTNDPNEPYWTYNDKSKSDNQQTAELNVEGSHIGLGLAGFWAGLWDGAEAGVPKPKGDTVRERAEVYFDKIN</sequence>
<proteinExistence type="inferred from homology"/>
<comment type="caution">
    <text evidence="4">The sequence shown here is derived from an EMBL/GenBank/DDBJ whole genome shotgun (WGS) entry which is preliminary data.</text>
</comment>
<dbReference type="PANTHER" id="PTHR46825">
    <property type="entry name" value="D-ALANYL-D-ALANINE-CARBOXYPEPTIDASE/ENDOPEPTIDASE AMPH"/>
    <property type="match status" value="1"/>
</dbReference>
<feature type="signal peptide" evidence="2">
    <location>
        <begin position="1"/>
        <end position="22"/>
    </location>
</feature>
<evidence type="ECO:0000259" key="3">
    <source>
        <dbReference type="Pfam" id="PF00144"/>
    </source>
</evidence>
<dbReference type="InParanoid" id="A0A369JG41"/>
<dbReference type="SUPFAM" id="SSF56601">
    <property type="entry name" value="beta-lactamase/transpeptidase-like"/>
    <property type="match status" value="1"/>
</dbReference>
<dbReference type="PANTHER" id="PTHR46825:SF15">
    <property type="entry name" value="BETA-LACTAMASE-RELATED DOMAIN-CONTAINING PROTEIN"/>
    <property type="match status" value="1"/>
</dbReference>
<feature type="domain" description="Beta-lactamase-related" evidence="3">
    <location>
        <begin position="71"/>
        <end position="396"/>
    </location>
</feature>
<evidence type="ECO:0000313" key="4">
    <source>
        <dbReference type="EMBL" id="RDB18673.1"/>
    </source>
</evidence>
<dbReference type="Proteomes" id="UP000076154">
    <property type="component" value="Unassembled WGS sequence"/>
</dbReference>
<dbReference type="Gene3D" id="3.40.710.10">
    <property type="entry name" value="DD-peptidase/beta-lactamase superfamily"/>
    <property type="match status" value="1"/>
</dbReference>
<keyword evidence="5" id="KW-1185">Reference proteome</keyword>
<dbReference type="Pfam" id="PF00144">
    <property type="entry name" value="Beta-lactamase"/>
    <property type="match status" value="1"/>
</dbReference>
<protein>
    <submittedName>
        <fullName evidence="4">Gigasin-6</fullName>
    </submittedName>
</protein>
<dbReference type="InterPro" id="IPR001466">
    <property type="entry name" value="Beta-lactam-related"/>
</dbReference>
<dbReference type="OrthoDB" id="5946976at2759"/>
<evidence type="ECO:0000256" key="1">
    <source>
        <dbReference type="ARBA" id="ARBA00038215"/>
    </source>
</evidence>
<dbReference type="AlphaFoldDB" id="A0A369JG41"/>
<keyword evidence="2" id="KW-0732">Signal</keyword>
<dbReference type="InterPro" id="IPR050491">
    <property type="entry name" value="AmpC-like"/>
</dbReference>
<evidence type="ECO:0000313" key="5">
    <source>
        <dbReference type="Proteomes" id="UP000076154"/>
    </source>
</evidence>
<feature type="chain" id="PRO_5017051524" evidence="2">
    <location>
        <begin position="23"/>
        <end position="604"/>
    </location>
</feature>
<dbReference type="STRING" id="39966.A0A369JG41"/>
<organism evidence="4 5">
    <name type="scientific">Hypsizygus marmoreus</name>
    <name type="common">White beech mushroom</name>
    <name type="synonym">Agaricus marmoreus</name>
    <dbReference type="NCBI Taxonomy" id="39966"/>
    <lineage>
        <taxon>Eukaryota</taxon>
        <taxon>Fungi</taxon>
        <taxon>Dikarya</taxon>
        <taxon>Basidiomycota</taxon>
        <taxon>Agaricomycotina</taxon>
        <taxon>Agaricomycetes</taxon>
        <taxon>Agaricomycetidae</taxon>
        <taxon>Agaricales</taxon>
        <taxon>Tricholomatineae</taxon>
        <taxon>Lyophyllaceae</taxon>
        <taxon>Hypsizygus</taxon>
    </lineage>
</organism>
<reference evidence="4" key="1">
    <citation type="submission" date="2018-04" db="EMBL/GenBank/DDBJ databases">
        <title>Whole genome sequencing of Hypsizygus marmoreus.</title>
        <authorList>
            <person name="Choi I.-G."/>
            <person name="Min B."/>
            <person name="Kim J.-G."/>
            <person name="Kim S."/>
            <person name="Oh Y.-L."/>
            <person name="Kong W.-S."/>
            <person name="Park H."/>
            <person name="Jeong J."/>
            <person name="Song E.-S."/>
        </authorList>
    </citation>
    <scope>NUCLEOTIDE SEQUENCE [LARGE SCALE GENOMIC DNA]</scope>
    <source>
        <strain evidence="4">51987-8</strain>
    </source>
</reference>